<evidence type="ECO:0008006" key="3">
    <source>
        <dbReference type="Google" id="ProtNLM"/>
    </source>
</evidence>
<gene>
    <name evidence="1" type="ORF">OUZ56_026413</name>
</gene>
<keyword evidence="2" id="KW-1185">Reference proteome</keyword>
<dbReference type="EMBL" id="JAOYFB010000004">
    <property type="protein sequence ID" value="KAK4013859.1"/>
    <property type="molecule type" value="Genomic_DNA"/>
</dbReference>
<comment type="caution">
    <text evidence="1">The sequence shown here is derived from an EMBL/GenBank/DDBJ whole genome shotgun (WGS) entry which is preliminary data.</text>
</comment>
<organism evidence="1 2">
    <name type="scientific">Daphnia magna</name>
    <dbReference type="NCBI Taxonomy" id="35525"/>
    <lineage>
        <taxon>Eukaryota</taxon>
        <taxon>Metazoa</taxon>
        <taxon>Ecdysozoa</taxon>
        <taxon>Arthropoda</taxon>
        <taxon>Crustacea</taxon>
        <taxon>Branchiopoda</taxon>
        <taxon>Diplostraca</taxon>
        <taxon>Cladocera</taxon>
        <taxon>Anomopoda</taxon>
        <taxon>Daphniidae</taxon>
        <taxon>Daphnia</taxon>
    </lineage>
</organism>
<dbReference type="Proteomes" id="UP001234178">
    <property type="component" value="Unassembled WGS sequence"/>
</dbReference>
<name>A0ABQ9ZLN8_9CRUS</name>
<accession>A0ABQ9ZLN8</accession>
<reference evidence="1 2" key="1">
    <citation type="journal article" date="2023" name="Nucleic Acids Res.">
        <title>The hologenome of Daphnia magna reveals possible DNA methylation and microbiome-mediated evolution of the host genome.</title>
        <authorList>
            <person name="Chaturvedi A."/>
            <person name="Li X."/>
            <person name="Dhandapani V."/>
            <person name="Marshall H."/>
            <person name="Kissane S."/>
            <person name="Cuenca-Cambronero M."/>
            <person name="Asole G."/>
            <person name="Calvet F."/>
            <person name="Ruiz-Romero M."/>
            <person name="Marangio P."/>
            <person name="Guigo R."/>
            <person name="Rago D."/>
            <person name="Mirbahai L."/>
            <person name="Eastwood N."/>
            <person name="Colbourne J.K."/>
            <person name="Zhou J."/>
            <person name="Mallon E."/>
            <person name="Orsini L."/>
        </authorList>
    </citation>
    <scope>NUCLEOTIDE SEQUENCE [LARGE SCALE GENOMIC DNA]</scope>
    <source>
        <strain evidence="1">LRV0_1</strain>
    </source>
</reference>
<evidence type="ECO:0000313" key="2">
    <source>
        <dbReference type="Proteomes" id="UP001234178"/>
    </source>
</evidence>
<sequence>MPACQPCPFNLRHRVAGCVRFVLMAAFVRTLIRLDANKTSTKYSHSIGGMTVCWVRSLESQVVGAC</sequence>
<protein>
    <recommendedName>
        <fullName evidence="3">Secreted protein</fullName>
    </recommendedName>
</protein>
<evidence type="ECO:0000313" key="1">
    <source>
        <dbReference type="EMBL" id="KAK4013859.1"/>
    </source>
</evidence>
<proteinExistence type="predicted"/>